<dbReference type="RefSeq" id="WP_152217321.1">
    <property type="nucleotide sequence ID" value="NZ_WESC01000017.1"/>
</dbReference>
<gene>
    <name evidence="4" type="ORF">F2P47_15650</name>
</gene>
<reference evidence="4 5" key="1">
    <citation type="submission" date="2019-09" db="EMBL/GenBank/DDBJ databases">
        <title>Parvibaculum sedimenti sp. nov., isolated from sediment.</title>
        <authorList>
            <person name="Wang Y."/>
        </authorList>
    </citation>
    <scope>NUCLEOTIDE SEQUENCE [LARGE SCALE GENOMIC DNA]</scope>
    <source>
        <strain evidence="4 5">HXT-9</strain>
    </source>
</reference>
<dbReference type="EMBL" id="WESC01000017">
    <property type="protein sequence ID" value="KAB7738696.1"/>
    <property type="molecule type" value="Genomic_DNA"/>
</dbReference>
<feature type="domain" description="Double zinc ribbon" evidence="3">
    <location>
        <begin position="30"/>
        <end position="77"/>
    </location>
</feature>
<organism evidence="4 5">
    <name type="scientific">Parvibaculum sedimenti</name>
    <dbReference type="NCBI Taxonomy" id="2608632"/>
    <lineage>
        <taxon>Bacteria</taxon>
        <taxon>Pseudomonadati</taxon>
        <taxon>Pseudomonadota</taxon>
        <taxon>Alphaproteobacteria</taxon>
        <taxon>Hyphomicrobiales</taxon>
        <taxon>Parvibaculaceae</taxon>
        <taxon>Parvibaculum</taxon>
    </lineage>
</organism>
<dbReference type="SUPFAM" id="SSF53271">
    <property type="entry name" value="PRTase-like"/>
    <property type="match status" value="1"/>
</dbReference>
<dbReference type="Pfam" id="PF00156">
    <property type="entry name" value="Pribosyltran"/>
    <property type="match status" value="1"/>
</dbReference>
<accession>A0A6N6VDG1</accession>
<dbReference type="Gene3D" id="3.40.50.2020">
    <property type="match status" value="1"/>
</dbReference>
<sequence length="266" mass="28131">MDGGIDETLGFAERGVGWARAARGLAGRLADMALPPLCLSCGQGVEAHGALCGACWAAVGFIDAPFCPVSGVPFPYDPGPGIVSAAALASPPPYAKARAVMRYSDESAKLVHRFKYADRMEAAPAFARWMTRAGAELLDGADFIAPVPLHRRRLFSRRFNQSAELARRISGLSGVSFMPDLLERMRATRPQVGLSGSARRRNVAGAFRLRGRAKELVKGRIVVIVDDVITTGATVEACARALNAAGTAEVRVLCLARVVPGDGATI</sequence>
<evidence type="ECO:0000313" key="5">
    <source>
        <dbReference type="Proteomes" id="UP000468901"/>
    </source>
</evidence>
<dbReference type="PANTHER" id="PTHR47505:SF1">
    <property type="entry name" value="DNA UTILIZATION PROTEIN YHGH"/>
    <property type="match status" value="1"/>
</dbReference>
<protein>
    <submittedName>
        <fullName evidence="4">ComF family protein</fullName>
    </submittedName>
</protein>
<dbReference type="InterPro" id="IPR051910">
    <property type="entry name" value="ComF/GntX_DNA_util-trans"/>
</dbReference>
<evidence type="ECO:0000256" key="1">
    <source>
        <dbReference type="ARBA" id="ARBA00008007"/>
    </source>
</evidence>
<dbReference type="Pfam" id="PF18912">
    <property type="entry name" value="DZR_2"/>
    <property type="match status" value="1"/>
</dbReference>
<keyword evidence="5" id="KW-1185">Reference proteome</keyword>
<dbReference type="PANTHER" id="PTHR47505">
    <property type="entry name" value="DNA UTILIZATION PROTEIN YHGH"/>
    <property type="match status" value="1"/>
</dbReference>
<evidence type="ECO:0000313" key="4">
    <source>
        <dbReference type="EMBL" id="KAB7738696.1"/>
    </source>
</evidence>
<comment type="caution">
    <text evidence="4">The sequence shown here is derived from an EMBL/GenBank/DDBJ whole genome shotgun (WGS) entry which is preliminary data.</text>
</comment>
<dbReference type="Proteomes" id="UP000468901">
    <property type="component" value="Unassembled WGS sequence"/>
</dbReference>
<feature type="domain" description="Phosphoribosyltransferase" evidence="2">
    <location>
        <begin position="197"/>
        <end position="257"/>
    </location>
</feature>
<proteinExistence type="inferred from homology"/>
<dbReference type="AlphaFoldDB" id="A0A6N6VDG1"/>
<dbReference type="CDD" id="cd06223">
    <property type="entry name" value="PRTases_typeI"/>
    <property type="match status" value="1"/>
</dbReference>
<evidence type="ECO:0000259" key="3">
    <source>
        <dbReference type="Pfam" id="PF18912"/>
    </source>
</evidence>
<dbReference type="InterPro" id="IPR029057">
    <property type="entry name" value="PRTase-like"/>
</dbReference>
<dbReference type="InterPro" id="IPR044005">
    <property type="entry name" value="DZR_2"/>
</dbReference>
<evidence type="ECO:0000259" key="2">
    <source>
        <dbReference type="Pfam" id="PF00156"/>
    </source>
</evidence>
<name>A0A6N6VDG1_9HYPH</name>
<dbReference type="InterPro" id="IPR000836">
    <property type="entry name" value="PRTase_dom"/>
</dbReference>
<comment type="similarity">
    <text evidence="1">Belongs to the ComF/GntX family.</text>
</comment>